<comment type="similarity">
    <text evidence="1">Belongs to the UPF0065 (bug) family.</text>
</comment>
<name>A0A8J2TZS0_9MICO</name>
<protein>
    <recommendedName>
        <fullName evidence="4">Tricarboxylic transport membrane protein</fullName>
    </recommendedName>
</protein>
<sequence>MADAAGNRTPGTATGGYAGLYGQGCVGNDAHAALKGVESHMARWSDDSFTRALGVLGGTAALGLIAGCGAAATGPGANYPSGPVTITAPADPGSGWDTTARAIVQTLEQEDLSDSPLPVQNRPGGDGCAWMTQMVESHAGADDQIAMTSMATQSNEARGLCAYSVDDVTMLSTLIVEHYIIVTAADSEYETLDDLLDAMNSDPGGVPIGAGGDDQLPLALTVMESGGDPSAINFVSYEGGGAQNTALLNGDIAVAVAGVSEFRAQIEAGELRALGTMAEEPLEAPLDDVPLVTDLGYDVTIANWRGVYGPPEMPQEAVDYWQAKLHELTETETWQQLVAQNQWGELVLGGDEMLEYITEAGELVDLGVQETAGDQG</sequence>
<dbReference type="EMBL" id="BMFY01000012">
    <property type="protein sequence ID" value="GGA22107.1"/>
    <property type="molecule type" value="Genomic_DNA"/>
</dbReference>
<dbReference type="PIRSF" id="PIRSF017082">
    <property type="entry name" value="YflP"/>
    <property type="match status" value="1"/>
</dbReference>
<organism evidence="2 3">
    <name type="scientific">Sediminivirga luteola</name>
    <dbReference type="NCBI Taxonomy" id="1774748"/>
    <lineage>
        <taxon>Bacteria</taxon>
        <taxon>Bacillati</taxon>
        <taxon>Actinomycetota</taxon>
        <taxon>Actinomycetes</taxon>
        <taxon>Micrococcales</taxon>
        <taxon>Brevibacteriaceae</taxon>
        <taxon>Sediminivirga</taxon>
    </lineage>
</organism>
<gene>
    <name evidence="2" type="ORF">GCM10011333_26450</name>
</gene>
<dbReference type="InterPro" id="IPR042100">
    <property type="entry name" value="Bug_dom1"/>
</dbReference>
<dbReference type="Pfam" id="PF03401">
    <property type="entry name" value="TctC"/>
    <property type="match status" value="1"/>
</dbReference>
<accession>A0A8J2TZS0</accession>
<evidence type="ECO:0000313" key="3">
    <source>
        <dbReference type="Proteomes" id="UP000616114"/>
    </source>
</evidence>
<reference evidence="2" key="2">
    <citation type="submission" date="2020-09" db="EMBL/GenBank/DDBJ databases">
        <authorList>
            <person name="Sun Q."/>
            <person name="Zhou Y."/>
        </authorList>
    </citation>
    <scope>NUCLEOTIDE SEQUENCE</scope>
    <source>
        <strain evidence="2">CGMCC 1.12785</strain>
    </source>
</reference>
<evidence type="ECO:0000313" key="2">
    <source>
        <dbReference type="EMBL" id="GGA22107.1"/>
    </source>
</evidence>
<dbReference type="SUPFAM" id="SSF53850">
    <property type="entry name" value="Periplasmic binding protein-like II"/>
    <property type="match status" value="1"/>
</dbReference>
<dbReference type="Gene3D" id="3.40.190.10">
    <property type="entry name" value="Periplasmic binding protein-like II"/>
    <property type="match status" value="1"/>
</dbReference>
<comment type="caution">
    <text evidence="2">The sequence shown here is derived from an EMBL/GenBank/DDBJ whole genome shotgun (WGS) entry which is preliminary data.</text>
</comment>
<evidence type="ECO:0008006" key="4">
    <source>
        <dbReference type="Google" id="ProtNLM"/>
    </source>
</evidence>
<proteinExistence type="inferred from homology"/>
<keyword evidence="3" id="KW-1185">Reference proteome</keyword>
<reference evidence="2" key="1">
    <citation type="journal article" date="2014" name="Int. J. Syst. Evol. Microbiol.">
        <title>Complete genome sequence of Corynebacterium casei LMG S-19264T (=DSM 44701T), isolated from a smear-ripened cheese.</title>
        <authorList>
            <consortium name="US DOE Joint Genome Institute (JGI-PGF)"/>
            <person name="Walter F."/>
            <person name="Albersmeier A."/>
            <person name="Kalinowski J."/>
            <person name="Ruckert C."/>
        </authorList>
    </citation>
    <scope>NUCLEOTIDE SEQUENCE</scope>
    <source>
        <strain evidence="2">CGMCC 1.12785</strain>
    </source>
</reference>
<dbReference type="InterPro" id="IPR005064">
    <property type="entry name" value="BUG"/>
</dbReference>
<evidence type="ECO:0000256" key="1">
    <source>
        <dbReference type="ARBA" id="ARBA00006987"/>
    </source>
</evidence>
<dbReference type="Proteomes" id="UP000616114">
    <property type="component" value="Unassembled WGS sequence"/>
</dbReference>
<dbReference type="AlphaFoldDB" id="A0A8J2TZS0"/>
<dbReference type="PANTHER" id="PTHR42928">
    <property type="entry name" value="TRICARBOXYLATE-BINDING PROTEIN"/>
    <property type="match status" value="1"/>
</dbReference>
<dbReference type="PANTHER" id="PTHR42928:SF3">
    <property type="entry name" value="UPF0065 PROTEIN YFLP"/>
    <property type="match status" value="1"/>
</dbReference>
<dbReference type="CDD" id="cd07012">
    <property type="entry name" value="PBP2_Bug_TTT"/>
    <property type="match status" value="1"/>
</dbReference>
<dbReference type="Gene3D" id="3.40.190.150">
    <property type="entry name" value="Bordetella uptake gene, domain 1"/>
    <property type="match status" value="1"/>
</dbReference>